<dbReference type="SUPFAM" id="SSF143437">
    <property type="entry name" value="THUMP domain-like"/>
    <property type="match status" value="1"/>
</dbReference>
<feature type="domain" description="THUMP" evidence="5">
    <location>
        <begin position="53"/>
        <end position="164"/>
    </location>
</feature>
<evidence type="ECO:0000256" key="1">
    <source>
        <dbReference type="ARBA" id="ARBA00022603"/>
    </source>
</evidence>
<dbReference type="Gene3D" id="3.40.50.150">
    <property type="entry name" value="Vaccinia Virus protein VP39"/>
    <property type="match status" value="1"/>
</dbReference>
<dbReference type="PANTHER" id="PTHR47313:SF1">
    <property type="entry name" value="RIBOSOMAL RNA LARGE SUBUNIT METHYLTRANSFERASE K_L"/>
    <property type="match status" value="1"/>
</dbReference>
<dbReference type="InterPro" id="IPR054170">
    <property type="entry name" value="RlmL_1st"/>
</dbReference>
<evidence type="ECO:0000256" key="4">
    <source>
        <dbReference type="SAM" id="MobiDB-lite"/>
    </source>
</evidence>
<dbReference type="CDD" id="cd11715">
    <property type="entry name" value="THUMP_AdoMetMT"/>
    <property type="match status" value="1"/>
</dbReference>
<keyword evidence="1 6" id="KW-0489">Methyltransferase</keyword>
<comment type="caution">
    <text evidence="6">The sequence shown here is derived from an EMBL/GenBank/DDBJ whole genome shotgun (WGS) entry which is preliminary data.</text>
</comment>
<feature type="compositionally biased region" description="Polar residues" evidence="4">
    <location>
        <begin position="413"/>
        <end position="422"/>
    </location>
</feature>
<sequence length="422" mass="47409">MSELMLTATCMRGFEELLADEIEDLGDAAPITQLHVDRQAVRFATETENGPALLYHANLRLRTAIAVLEPLASFRVYDADDLYKKVYELPWERYLDARQTFAIQSSVHSRLFTHSHFVSLKMKDAVVDRFRDRSGARPSVELNRPDLRLHIRIEEDRCTISRNSSGDPLFKRGYRSRVGEAPLNEALAAGLILLSGWNWKNAEPLVDPMTGAGTIPIEAAWIALKVAPGLFREQFGFMNWPDHQDSLFQSIRNDLLRKANKNIAATPELPIFASDSSPVATDLAAENFGNAGLEGKITLQTKPFDQLKLPVDHGTIIMNPPYGERMKKHDIDNFYKMIGDTMKKNFAGFTAWIFSSNIEALKHVHLASSKRIALRNGPLDCMFQRYELYIGSAEQSDTAHDTGDDVPTESGDLPSQEQSDEQ</sequence>
<dbReference type="EMBL" id="WBUI01000027">
    <property type="protein sequence ID" value="KAB2929721.1"/>
    <property type="molecule type" value="Genomic_DNA"/>
</dbReference>
<evidence type="ECO:0000313" key="6">
    <source>
        <dbReference type="EMBL" id="KAB2929721.1"/>
    </source>
</evidence>
<feature type="region of interest" description="Disordered" evidence="4">
    <location>
        <begin position="394"/>
        <end position="422"/>
    </location>
</feature>
<evidence type="ECO:0000256" key="2">
    <source>
        <dbReference type="ARBA" id="ARBA00022679"/>
    </source>
</evidence>
<dbReference type="AlphaFoldDB" id="A0A833GY96"/>
<dbReference type="RefSeq" id="WP_002772833.1">
    <property type="nucleotide sequence ID" value="NZ_JQDG01000019.1"/>
</dbReference>
<dbReference type="Pfam" id="PF01170">
    <property type="entry name" value="UPF0020"/>
    <property type="match status" value="1"/>
</dbReference>
<dbReference type="GO" id="GO:0003723">
    <property type="term" value="F:RNA binding"/>
    <property type="evidence" value="ECO:0007669"/>
    <property type="project" value="UniProtKB-UniRule"/>
</dbReference>
<dbReference type="SUPFAM" id="SSF53335">
    <property type="entry name" value="S-adenosyl-L-methionine-dependent methyltransferases"/>
    <property type="match status" value="1"/>
</dbReference>
<dbReference type="GO" id="GO:0070043">
    <property type="term" value="F:rRNA (guanine-N7-)-methyltransferase activity"/>
    <property type="evidence" value="ECO:0007669"/>
    <property type="project" value="TreeGrafter"/>
</dbReference>
<evidence type="ECO:0000259" key="5">
    <source>
        <dbReference type="PROSITE" id="PS51165"/>
    </source>
</evidence>
<dbReference type="SMART" id="SM00981">
    <property type="entry name" value="THUMP"/>
    <property type="match status" value="1"/>
</dbReference>
<dbReference type="Pfam" id="PF22020">
    <property type="entry name" value="RlmL_1st"/>
    <property type="match status" value="1"/>
</dbReference>
<evidence type="ECO:0000313" key="7">
    <source>
        <dbReference type="Proteomes" id="UP000460298"/>
    </source>
</evidence>
<evidence type="ECO:0000256" key="3">
    <source>
        <dbReference type="PROSITE-ProRule" id="PRU00529"/>
    </source>
</evidence>
<accession>A0A833GY96</accession>
<reference evidence="6 7" key="1">
    <citation type="submission" date="2019-10" db="EMBL/GenBank/DDBJ databases">
        <title>Extracellular Electron Transfer in a Candidatus Methanoperedens spp. Enrichment Culture.</title>
        <authorList>
            <person name="Berger S."/>
            <person name="Rangel Shaw D."/>
            <person name="Berben T."/>
            <person name="In 'T Zandt M."/>
            <person name="Frank J."/>
            <person name="Reimann J."/>
            <person name="Jetten M.S.M."/>
            <person name="Welte C.U."/>
        </authorList>
    </citation>
    <scope>NUCLEOTIDE SEQUENCE [LARGE SCALE GENOMIC DNA]</scope>
    <source>
        <strain evidence="6">SB12</strain>
    </source>
</reference>
<dbReference type="Pfam" id="PF02926">
    <property type="entry name" value="THUMP"/>
    <property type="match status" value="1"/>
</dbReference>
<protein>
    <submittedName>
        <fullName evidence="6">RNA methyltransferase</fullName>
    </submittedName>
</protein>
<dbReference type="InterPro" id="IPR004114">
    <property type="entry name" value="THUMP_dom"/>
</dbReference>
<keyword evidence="3" id="KW-0694">RNA-binding</keyword>
<dbReference type="InterPro" id="IPR029063">
    <property type="entry name" value="SAM-dependent_MTases_sf"/>
</dbReference>
<dbReference type="Proteomes" id="UP000460298">
    <property type="component" value="Unassembled WGS sequence"/>
</dbReference>
<proteinExistence type="predicted"/>
<dbReference type="Gene3D" id="3.30.2130.30">
    <property type="match status" value="1"/>
</dbReference>
<dbReference type="InterPro" id="IPR002052">
    <property type="entry name" value="DNA_methylase_N6_adenine_CS"/>
</dbReference>
<organism evidence="6 7">
    <name type="scientific">Leptonema illini</name>
    <dbReference type="NCBI Taxonomy" id="183"/>
    <lineage>
        <taxon>Bacteria</taxon>
        <taxon>Pseudomonadati</taxon>
        <taxon>Spirochaetota</taxon>
        <taxon>Spirochaetia</taxon>
        <taxon>Leptospirales</taxon>
        <taxon>Leptospiraceae</taxon>
        <taxon>Leptonema</taxon>
    </lineage>
</organism>
<dbReference type="PROSITE" id="PS51165">
    <property type="entry name" value="THUMP"/>
    <property type="match status" value="1"/>
</dbReference>
<dbReference type="PROSITE" id="PS00092">
    <property type="entry name" value="N6_MTASE"/>
    <property type="match status" value="1"/>
</dbReference>
<keyword evidence="2 6" id="KW-0808">Transferase</keyword>
<dbReference type="InterPro" id="IPR000241">
    <property type="entry name" value="RlmKL-like_Mtase"/>
</dbReference>
<dbReference type="OrthoDB" id="9809404at2"/>
<dbReference type="PANTHER" id="PTHR47313">
    <property type="entry name" value="RIBOSOMAL RNA LARGE SUBUNIT METHYLTRANSFERASE K/L"/>
    <property type="match status" value="1"/>
</dbReference>
<dbReference type="GO" id="GO:0008990">
    <property type="term" value="F:rRNA (guanine-N2-)-methyltransferase activity"/>
    <property type="evidence" value="ECO:0007669"/>
    <property type="project" value="TreeGrafter"/>
</dbReference>
<name>A0A833GY96_9LEPT</name>
<gene>
    <name evidence="6" type="ORF">F9K24_19030</name>
</gene>